<feature type="region of interest" description="Disordered" evidence="1">
    <location>
        <begin position="1"/>
        <end position="32"/>
    </location>
</feature>
<gene>
    <name evidence="2" type="ORF">BJ508DRAFT_321692</name>
</gene>
<protein>
    <submittedName>
        <fullName evidence="2">Uncharacterized protein</fullName>
    </submittedName>
</protein>
<evidence type="ECO:0000256" key="1">
    <source>
        <dbReference type="SAM" id="MobiDB-lite"/>
    </source>
</evidence>
<accession>A0A3N4IY18</accession>
<sequence length="162" mass="17689">MSENNVNQNVQQNSEFPGGQNQNPTTPTTMNPLPYASYLQSVIPVPTATVVSLGPYEPSTDAALTTPMSTGDIRDLLRSLPADQRTRILHLAGRNSRGPRPRANEVVSPQTQAQRNLRAEMNWVTQDVRSHIQVAYEYVTGTRTYGQYAGAILALGATPRAP</sequence>
<evidence type="ECO:0000313" key="3">
    <source>
        <dbReference type="Proteomes" id="UP000275078"/>
    </source>
</evidence>
<dbReference type="EMBL" id="ML119649">
    <property type="protein sequence ID" value="RPA86564.1"/>
    <property type="molecule type" value="Genomic_DNA"/>
</dbReference>
<dbReference type="AlphaFoldDB" id="A0A3N4IY18"/>
<reference evidence="2 3" key="1">
    <citation type="journal article" date="2018" name="Nat. Ecol. Evol.">
        <title>Pezizomycetes genomes reveal the molecular basis of ectomycorrhizal truffle lifestyle.</title>
        <authorList>
            <person name="Murat C."/>
            <person name="Payen T."/>
            <person name="Noel B."/>
            <person name="Kuo A."/>
            <person name="Morin E."/>
            <person name="Chen J."/>
            <person name="Kohler A."/>
            <person name="Krizsan K."/>
            <person name="Balestrini R."/>
            <person name="Da Silva C."/>
            <person name="Montanini B."/>
            <person name="Hainaut M."/>
            <person name="Levati E."/>
            <person name="Barry K.W."/>
            <person name="Belfiori B."/>
            <person name="Cichocki N."/>
            <person name="Clum A."/>
            <person name="Dockter R.B."/>
            <person name="Fauchery L."/>
            <person name="Guy J."/>
            <person name="Iotti M."/>
            <person name="Le Tacon F."/>
            <person name="Lindquist E.A."/>
            <person name="Lipzen A."/>
            <person name="Malagnac F."/>
            <person name="Mello A."/>
            <person name="Molinier V."/>
            <person name="Miyauchi S."/>
            <person name="Poulain J."/>
            <person name="Riccioni C."/>
            <person name="Rubini A."/>
            <person name="Sitrit Y."/>
            <person name="Splivallo R."/>
            <person name="Traeger S."/>
            <person name="Wang M."/>
            <person name="Zifcakova L."/>
            <person name="Wipf D."/>
            <person name="Zambonelli A."/>
            <person name="Paolocci F."/>
            <person name="Nowrousian M."/>
            <person name="Ottonello S."/>
            <person name="Baldrian P."/>
            <person name="Spatafora J.W."/>
            <person name="Henrissat B."/>
            <person name="Nagy L.G."/>
            <person name="Aury J.M."/>
            <person name="Wincker P."/>
            <person name="Grigoriev I.V."/>
            <person name="Bonfante P."/>
            <person name="Martin F.M."/>
        </authorList>
    </citation>
    <scope>NUCLEOTIDE SEQUENCE [LARGE SCALE GENOMIC DNA]</scope>
    <source>
        <strain evidence="2 3">RN42</strain>
    </source>
</reference>
<keyword evidence="3" id="KW-1185">Reference proteome</keyword>
<evidence type="ECO:0000313" key="2">
    <source>
        <dbReference type="EMBL" id="RPA86564.1"/>
    </source>
</evidence>
<organism evidence="2 3">
    <name type="scientific">Ascobolus immersus RN42</name>
    <dbReference type="NCBI Taxonomy" id="1160509"/>
    <lineage>
        <taxon>Eukaryota</taxon>
        <taxon>Fungi</taxon>
        <taxon>Dikarya</taxon>
        <taxon>Ascomycota</taxon>
        <taxon>Pezizomycotina</taxon>
        <taxon>Pezizomycetes</taxon>
        <taxon>Pezizales</taxon>
        <taxon>Ascobolaceae</taxon>
        <taxon>Ascobolus</taxon>
    </lineage>
</organism>
<dbReference type="Proteomes" id="UP000275078">
    <property type="component" value="Unassembled WGS sequence"/>
</dbReference>
<proteinExistence type="predicted"/>
<name>A0A3N4IY18_ASCIM</name>